<dbReference type="Proteomes" id="UP000705379">
    <property type="component" value="Unassembled WGS sequence"/>
</dbReference>
<feature type="domain" description="Xylose isomerase-like TIM barrel" evidence="1">
    <location>
        <begin position="53"/>
        <end position="292"/>
    </location>
</feature>
<protein>
    <submittedName>
        <fullName evidence="2">Sugar phosphate isomerase/epimerase</fullName>
    </submittedName>
</protein>
<dbReference type="SUPFAM" id="SSF51658">
    <property type="entry name" value="Xylose isomerase-like"/>
    <property type="match status" value="1"/>
</dbReference>
<dbReference type="AlphaFoldDB" id="A0A944GVA0"/>
<name>A0A944GVA0_9HYPH</name>
<keyword evidence="2" id="KW-0413">Isomerase</keyword>
<comment type="caution">
    <text evidence="2">The sequence shown here is derived from an EMBL/GenBank/DDBJ whole genome shotgun (WGS) entry which is preliminary data.</text>
</comment>
<evidence type="ECO:0000313" key="2">
    <source>
        <dbReference type="EMBL" id="MBS8262551.1"/>
    </source>
</evidence>
<dbReference type="InterPro" id="IPR013022">
    <property type="entry name" value="Xyl_isomerase-like_TIM-brl"/>
</dbReference>
<sequence length="320" mass="35212">MTDKICIGSGLNTNFLAAGDAAGLDALLGQYKTYDQSHVEITARRLDVIVGGRIIEERAGVMQAVLEAHALKYVLHADHAINFMDLPNFDVHWALAEASVELCRRYGMTSMVMHSGNVPVSVWLDSRDQLLEFEREALKRLGDLAAEAGVQIAVENLIADPLGNKVVSGADPRRLAEQLAKADHPAIGGCLDFGHAFLSAPVENFEFLEAIKTFSEQVWHLHLHDNFGRPDLKGYADEGSRVSLGIGDLHLPMGWGSIDWNSVLPAMKFRKSTYAMIELRGRYRAVEDQVAATAKAFMDYWNDDLPLAGALTAVRSPEKK</sequence>
<dbReference type="RefSeq" id="WP_213217854.1">
    <property type="nucleotide sequence ID" value="NZ_QTKU01000005.1"/>
</dbReference>
<reference evidence="2" key="1">
    <citation type="submission" date="2018-08" db="EMBL/GenBank/DDBJ databases">
        <authorList>
            <person name="Jin W."/>
            <person name="Wang H."/>
            <person name="Yang Y."/>
            <person name="Li M."/>
            <person name="Liu J."/>
        </authorList>
    </citation>
    <scope>NUCLEOTIDE SEQUENCE</scope>
    <source>
        <strain evidence="2">AESS21</strain>
    </source>
</reference>
<dbReference type="GO" id="GO:0016853">
    <property type="term" value="F:isomerase activity"/>
    <property type="evidence" value="ECO:0007669"/>
    <property type="project" value="UniProtKB-KW"/>
</dbReference>
<evidence type="ECO:0000259" key="1">
    <source>
        <dbReference type="Pfam" id="PF01261"/>
    </source>
</evidence>
<reference evidence="2" key="2">
    <citation type="journal article" date="2021" name="Microorganisms">
        <title>Bacterial Dimethylsulfoniopropionate Biosynthesis in the East China Sea.</title>
        <authorList>
            <person name="Liu J."/>
            <person name="Zhang Y."/>
            <person name="Liu J."/>
            <person name="Zhong H."/>
            <person name="Williams B.T."/>
            <person name="Zheng Y."/>
            <person name="Curson A.R.J."/>
            <person name="Sun C."/>
            <person name="Sun H."/>
            <person name="Song D."/>
            <person name="Wagner Mackenzie B."/>
            <person name="Bermejo Martinez A."/>
            <person name="Todd J.D."/>
            <person name="Zhang X.H."/>
        </authorList>
    </citation>
    <scope>NUCLEOTIDE SEQUENCE</scope>
    <source>
        <strain evidence="2">AESS21</strain>
    </source>
</reference>
<gene>
    <name evidence="2" type="ORF">DYI23_20165</name>
</gene>
<dbReference type="EMBL" id="QTKU01000005">
    <property type="protein sequence ID" value="MBS8262551.1"/>
    <property type="molecule type" value="Genomic_DNA"/>
</dbReference>
<dbReference type="PANTHER" id="PTHR12110">
    <property type="entry name" value="HYDROXYPYRUVATE ISOMERASE"/>
    <property type="match status" value="1"/>
</dbReference>
<organism evidence="2 3">
    <name type="scientific">Roseibium polysiphoniae</name>
    <dbReference type="NCBI Taxonomy" id="2571221"/>
    <lineage>
        <taxon>Bacteria</taxon>
        <taxon>Pseudomonadati</taxon>
        <taxon>Pseudomonadota</taxon>
        <taxon>Alphaproteobacteria</taxon>
        <taxon>Hyphomicrobiales</taxon>
        <taxon>Stappiaceae</taxon>
        <taxon>Roseibium</taxon>
    </lineage>
</organism>
<dbReference type="Gene3D" id="3.20.20.150">
    <property type="entry name" value="Divalent-metal-dependent TIM barrel enzymes"/>
    <property type="match status" value="1"/>
</dbReference>
<proteinExistence type="predicted"/>
<dbReference type="InterPro" id="IPR050312">
    <property type="entry name" value="IolE/XylAMocC-like"/>
</dbReference>
<evidence type="ECO:0000313" key="3">
    <source>
        <dbReference type="Proteomes" id="UP000705379"/>
    </source>
</evidence>
<dbReference type="InterPro" id="IPR036237">
    <property type="entry name" value="Xyl_isomerase-like_sf"/>
</dbReference>
<dbReference type="Pfam" id="PF01261">
    <property type="entry name" value="AP_endonuc_2"/>
    <property type="match status" value="1"/>
</dbReference>
<accession>A0A944GVA0</accession>